<dbReference type="Pfam" id="PF00691">
    <property type="entry name" value="OmpA"/>
    <property type="match status" value="1"/>
</dbReference>
<keyword evidence="2" id="KW-0175">Coiled coil</keyword>
<dbReference type="SUPFAM" id="SSF103088">
    <property type="entry name" value="OmpA-like"/>
    <property type="match status" value="1"/>
</dbReference>
<evidence type="ECO:0000256" key="1">
    <source>
        <dbReference type="PROSITE-ProRule" id="PRU00473"/>
    </source>
</evidence>
<feature type="domain" description="OmpA-like" evidence="4">
    <location>
        <begin position="319"/>
        <end position="435"/>
    </location>
</feature>
<evidence type="ECO:0000256" key="2">
    <source>
        <dbReference type="SAM" id="Coils"/>
    </source>
</evidence>
<comment type="caution">
    <text evidence="5">The sequence shown here is derived from an EMBL/GenBank/DDBJ whole genome shotgun (WGS) entry which is preliminary data.</text>
</comment>
<feature type="coiled-coil region" evidence="2">
    <location>
        <begin position="125"/>
        <end position="152"/>
    </location>
</feature>
<dbReference type="InterPro" id="IPR006665">
    <property type="entry name" value="OmpA-like"/>
</dbReference>
<sequence length="435" mass="48946">MRKQLTLIAASIVVANITVSSNAAEAACSSCTYTYHGENLITIALANELNANSTNFSKIKELETAKQQLNDLRLQLIKNKETIAEITSKITELSFVKRTHADENKHVTIDSKSGEALNVPDEGKASDYSKALNSLKQKLSSITKERESLLADISNKTKLIIEIKADHIKKINEIEKHYSVEQNKLKDIIQKESKISKELLVKNSELKDKNENAASKLMIVESVVNKIKEKFKPDLAQKTDAPTTEVKQDEFNISDELNGISRNISNTLDENKNLEKKLKESAKDLENLEKSSQDSQIIDIKALNTLNEKTRELAKKLQQNLITGEFVEQFYYITGNSSLNKSQEEYAGKIFELASKYKNIEVSIVGRADPRGNRDYNEKLAKSRGINIKELAIANGISEGSISMTSYVSSNKIEANREMHFFDRNSTVTIRRKMH</sequence>
<keyword evidence="1" id="KW-0472">Membrane</keyword>
<feature type="signal peptide" evidence="3">
    <location>
        <begin position="1"/>
        <end position="26"/>
    </location>
</feature>
<dbReference type="GO" id="GO:0016020">
    <property type="term" value="C:membrane"/>
    <property type="evidence" value="ECO:0007669"/>
    <property type="project" value="UniProtKB-UniRule"/>
</dbReference>
<gene>
    <name evidence="5" type="ORF">C9J27_03320</name>
</gene>
<dbReference type="AlphaFoldDB" id="A0A2T3KMP7"/>
<dbReference type="EMBL" id="PYNF01000002">
    <property type="protein sequence ID" value="PSV01061.1"/>
    <property type="molecule type" value="Genomic_DNA"/>
</dbReference>
<accession>A0A2T3KMP7</accession>
<evidence type="ECO:0000313" key="6">
    <source>
        <dbReference type="Proteomes" id="UP000241426"/>
    </source>
</evidence>
<feature type="coiled-coil region" evidence="2">
    <location>
        <begin position="257"/>
        <end position="320"/>
    </location>
</feature>
<organism evidence="5 6">
    <name type="scientific">Photobacterium kishitanii</name>
    <dbReference type="NCBI Taxonomy" id="318456"/>
    <lineage>
        <taxon>Bacteria</taxon>
        <taxon>Pseudomonadati</taxon>
        <taxon>Pseudomonadota</taxon>
        <taxon>Gammaproteobacteria</taxon>
        <taxon>Vibrionales</taxon>
        <taxon>Vibrionaceae</taxon>
        <taxon>Photobacterium</taxon>
    </lineage>
</organism>
<dbReference type="InterPro" id="IPR036737">
    <property type="entry name" value="OmpA-like_sf"/>
</dbReference>
<dbReference type="Gene3D" id="3.30.1330.60">
    <property type="entry name" value="OmpA-like domain"/>
    <property type="match status" value="1"/>
</dbReference>
<dbReference type="Proteomes" id="UP000241426">
    <property type="component" value="Unassembled WGS sequence"/>
</dbReference>
<name>A0A2T3KMP7_9GAMM</name>
<evidence type="ECO:0000313" key="5">
    <source>
        <dbReference type="EMBL" id="PSV01061.1"/>
    </source>
</evidence>
<feature type="chain" id="PRO_5015512058" description="OmpA-like domain-containing protein" evidence="3">
    <location>
        <begin position="27"/>
        <end position="435"/>
    </location>
</feature>
<reference evidence="5 6" key="1">
    <citation type="submission" date="2018-01" db="EMBL/GenBank/DDBJ databases">
        <title>Whole genome sequencing of Histamine producing bacteria.</title>
        <authorList>
            <person name="Butler K."/>
        </authorList>
    </citation>
    <scope>NUCLEOTIDE SEQUENCE [LARGE SCALE GENOMIC DNA]</scope>
    <source>
        <strain evidence="5 6">FS-7.2</strain>
    </source>
</reference>
<evidence type="ECO:0000256" key="3">
    <source>
        <dbReference type="SAM" id="SignalP"/>
    </source>
</evidence>
<proteinExistence type="predicted"/>
<protein>
    <recommendedName>
        <fullName evidence="4">OmpA-like domain-containing protein</fullName>
    </recommendedName>
</protein>
<dbReference type="PROSITE" id="PS51123">
    <property type="entry name" value="OMPA_2"/>
    <property type="match status" value="1"/>
</dbReference>
<keyword evidence="3" id="KW-0732">Signal</keyword>
<evidence type="ECO:0000259" key="4">
    <source>
        <dbReference type="PROSITE" id="PS51123"/>
    </source>
</evidence>
<dbReference type="RefSeq" id="WP_146147028.1">
    <property type="nucleotide sequence ID" value="NZ_PYNF01000002.1"/>
</dbReference>